<reference evidence="2 3" key="1">
    <citation type="submission" date="2024-06" db="EMBL/GenBank/DDBJ databases">
        <title>Genomics of switchgrass bacterial isolates.</title>
        <authorList>
            <person name="Shade A."/>
        </authorList>
    </citation>
    <scope>NUCLEOTIDE SEQUENCE [LARGE SCALE GENOMIC DNA]</scope>
    <source>
        <strain evidence="2 3">PvP084</strain>
    </source>
</reference>
<accession>A0ABV2NL98</accession>
<evidence type="ECO:0000313" key="3">
    <source>
        <dbReference type="Proteomes" id="UP001549119"/>
    </source>
</evidence>
<organism evidence="2 3">
    <name type="scientific">Methylobacterium radiotolerans</name>
    <dbReference type="NCBI Taxonomy" id="31998"/>
    <lineage>
        <taxon>Bacteria</taxon>
        <taxon>Pseudomonadati</taxon>
        <taxon>Pseudomonadota</taxon>
        <taxon>Alphaproteobacteria</taxon>
        <taxon>Hyphomicrobiales</taxon>
        <taxon>Methylobacteriaceae</taxon>
        <taxon>Methylobacterium</taxon>
    </lineage>
</organism>
<dbReference type="Proteomes" id="UP001549119">
    <property type="component" value="Unassembled WGS sequence"/>
</dbReference>
<comment type="caution">
    <text evidence="2">The sequence shown here is derived from an EMBL/GenBank/DDBJ whole genome shotgun (WGS) entry which is preliminary data.</text>
</comment>
<dbReference type="SUPFAM" id="SSF52309">
    <property type="entry name" value="N-(deoxy)ribosyltransferase-like"/>
    <property type="match status" value="1"/>
</dbReference>
<protein>
    <recommendedName>
        <fullName evidence="1">DUF1937 domain-containing protein</fullName>
    </recommendedName>
</protein>
<dbReference type="InterPro" id="IPR015235">
    <property type="entry name" value="DUF1937"/>
</dbReference>
<evidence type="ECO:0000259" key="1">
    <source>
        <dbReference type="Pfam" id="PF09152"/>
    </source>
</evidence>
<keyword evidence="3" id="KW-1185">Reference proteome</keyword>
<feature type="domain" description="DUF1937" evidence="1">
    <location>
        <begin position="20"/>
        <end position="121"/>
    </location>
</feature>
<proteinExistence type="predicted"/>
<gene>
    <name evidence="2" type="ORF">ABIC20_004555</name>
</gene>
<evidence type="ECO:0000313" key="2">
    <source>
        <dbReference type="EMBL" id="MET3867246.1"/>
    </source>
</evidence>
<dbReference type="Gene3D" id="3.40.50.10400">
    <property type="entry name" value="Hypothetical protein PA1492"/>
    <property type="match status" value="1"/>
</dbReference>
<sequence>MIRFDNAVLRDALPKFPGHRIYMASPFTVYPTKEAAWRDACRAASALQAATVMAVYSPIADTYGMEAVGGSKLTHAEWMERDRAMLLACQHVVVMMLPGWEKSRGIRQEIAWAHEAKIPVWYVQPIGQHTPGSYLIASMEAGPPEGWTAFTLYHQDFMLEACMQAERVDPYAGETTLEDIASQGCPEKLAEDRYRTRGWLSGEDMIGAFYAK</sequence>
<dbReference type="Pfam" id="PF09152">
    <property type="entry name" value="DUF1937"/>
    <property type="match status" value="1"/>
</dbReference>
<name>A0ABV2NL98_9HYPH</name>
<dbReference type="EMBL" id="JBEPNW010000002">
    <property type="protein sequence ID" value="MET3867246.1"/>
    <property type="molecule type" value="Genomic_DNA"/>
</dbReference>
<dbReference type="RefSeq" id="WP_063110580.1">
    <property type="nucleotide sequence ID" value="NZ_JBEPNV010000001.1"/>
</dbReference>